<dbReference type="AlphaFoldDB" id="A0A937FVP8"/>
<dbReference type="PANTHER" id="PTHR11999:SF70">
    <property type="entry name" value="MIP05841P"/>
    <property type="match status" value="1"/>
</dbReference>
<evidence type="ECO:0000256" key="4">
    <source>
        <dbReference type="ARBA" id="ARBA00022898"/>
    </source>
</evidence>
<comment type="similarity">
    <text evidence="2 7">Belongs to the group II decarboxylase family.</text>
</comment>
<dbReference type="Gene3D" id="3.90.1150.10">
    <property type="entry name" value="Aspartate Aminotransferase, domain 1"/>
    <property type="match status" value="1"/>
</dbReference>
<dbReference type="GO" id="GO:0016831">
    <property type="term" value="F:carboxy-lyase activity"/>
    <property type="evidence" value="ECO:0007669"/>
    <property type="project" value="UniProtKB-KW"/>
</dbReference>
<name>A0A937FVP8_9BACT</name>
<comment type="caution">
    <text evidence="8">The sequence shown here is derived from an EMBL/GenBank/DDBJ whole genome shotgun (WGS) entry which is preliminary data.</text>
</comment>
<evidence type="ECO:0000256" key="2">
    <source>
        <dbReference type="ARBA" id="ARBA00009533"/>
    </source>
</evidence>
<dbReference type="InterPro" id="IPR015421">
    <property type="entry name" value="PyrdxlP-dep_Trfase_major"/>
</dbReference>
<evidence type="ECO:0000256" key="5">
    <source>
        <dbReference type="ARBA" id="ARBA00023239"/>
    </source>
</evidence>
<gene>
    <name evidence="8" type="ORF">JMN32_02775</name>
</gene>
<keyword evidence="8" id="KW-0032">Aminotransferase</keyword>
<dbReference type="InterPro" id="IPR010977">
    <property type="entry name" value="Aromatic_deC"/>
</dbReference>
<proteinExistence type="inferred from homology"/>
<keyword evidence="9" id="KW-1185">Reference proteome</keyword>
<evidence type="ECO:0000256" key="3">
    <source>
        <dbReference type="ARBA" id="ARBA00022793"/>
    </source>
</evidence>
<evidence type="ECO:0000313" key="9">
    <source>
        <dbReference type="Proteomes" id="UP000614216"/>
    </source>
</evidence>
<feature type="modified residue" description="N6-(pyridoxal phosphate)lysine" evidence="6">
    <location>
        <position position="303"/>
    </location>
</feature>
<dbReference type="Gene3D" id="3.40.640.10">
    <property type="entry name" value="Type I PLP-dependent aspartate aminotransferase-like (Major domain)"/>
    <property type="match status" value="1"/>
</dbReference>
<dbReference type="GO" id="GO:0006520">
    <property type="term" value="P:amino acid metabolic process"/>
    <property type="evidence" value="ECO:0007669"/>
    <property type="project" value="InterPro"/>
</dbReference>
<dbReference type="PRINTS" id="PR00800">
    <property type="entry name" value="YHDCRBOXLASE"/>
</dbReference>
<dbReference type="GO" id="GO:0019752">
    <property type="term" value="P:carboxylic acid metabolic process"/>
    <property type="evidence" value="ECO:0007669"/>
    <property type="project" value="InterPro"/>
</dbReference>
<dbReference type="InterPro" id="IPR002129">
    <property type="entry name" value="PyrdxlP-dep_de-COase"/>
</dbReference>
<evidence type="ECO:0000256" key="7">
    <source>
        <dbReference type="RuleBase" id="RU000382"/>
    </source>
</evidence>
<evidence type="ECO:0000313" key="8">
    <source>
        <dbReference type="EMBL" id="MBL6445215.1"/>
    </source>
</evidence>
<sequence length="490" mass="55096">MEQNNSLDYTLEKFSELLLKTSDIIIDRYQNLDTAKAYSGLTPQKVELWFNEPVPENGLDANLLLDQVKEKVIDTATLNIGTNMYAYVMTGGTQVSVLSEMLVAAINQNVGKWHLAPVMSELEKRVVQWGSQFIGYDSSAGGVLVSGGSAANLTGLTVARNVMFEKYDIRKQGLFGLKPFTVYASDETHGCIDKSIELLGIGTDNYKKVNSLDDFTIDLHALENQIKQDIQDGKRPFCIIGNAGTVNTGAIDPLDKLAALAHKYDMWFHIDGAYGGLAASLKSLHDRFKGLDLADSVAIDFHKWLYQPFEAGCTLVKNWSDLNRTFYKRAAYLDSDSKTDNRFDFNEHHFQLSRSAKALKIWMSFKAYGASAIRSCIHKDIRLTKYLAETIEKSIDFELCNHPDLSVVCFRYIANDRSLSQSLIDELNKKIIPELEADGRVFITGTTLNNRPVVRACLINHRLQKENVDFLLKVIREIVVKIKNQLKVID</sequence>
<reference evidence="8" key="1">
    <citation type="submission" date="2021-01" db="EMBL/GenBank/DDBJ databases">
        <title>Fulvivirga kasyanovii gen. nov., sp nov., a novel member of the phylum Bacteroidetes isolated from seawater in a mussel farm.</title>
        <authorList>
            <person name="Zhao L.-H."/>
            <person name="Wang Z.-J."/>
        </authorList>
    </citation>
    <scope>NUCLEOTIDE SEQUENCE</scope>
    <source>
        <strain evidence="8">29W222</strain>
    </source>
</reference>
<dbReference type="SUPFAM" id="SSF53383">
    <property type="entry name" value="PLP-dependent transferases"/>
    <property type="match status" value="1"/>
</dbReference>
<dbReference type="Pfam" id="PF00282">
    <property type="entry name" value="Pyridoxal_deC"/>
    <property type="match status" value="1"/>
</dbReference>
<dbReference type="PANTHER" id="PTHR11999">
    <property type="entry name" value="GROUP II PYRIDOXAL-5-PHOSPHATE DECARBOXYLASE"/>
    <property type="match status" value="1"/>
</dbReference>
<evidence type="ECO:0000256" key="6">
    <source>
        <dbReference type="PIRSR" id="PIRSR602129-50"/>
    </source>
</evidence>
<dbReference type="Proteomes" id="UP000614216">
    <property type="component" value="Unassembled WGS sequence"/>
</dbReference>
<keyword evidence="4 6" id="KW-0663">Pyridoxal phosphate</keyword>
<comment type="cofactor">
    <cofactor evidence="1 6 7">
        <name>pyridoxal 5'-phosphate</name>
        <dbReference type="ChEBI" id="CHEBI:597326"/>
    </cofactor>
</comment>
<dbReference type="EMBL" id="JAEUGD010000004">
    <property type="protein sequence ID" value="MBL6445215.1"/>
    <property type="molecule type" value="Genomic_DNA"/>
</dbReference>
<evidence type="ECO:0000256" key="1">
    <source>
        <dbReference type="ARBA" id="ARBA00001933"/>
    </source>
</evidence>
<organism evidence="8 9">
    <name type="scientific">Fulvivirga marina</name>
    <dbReference type="NCBI Taxonomy" id="2494733"/>
    <lineage>
        <taxon>Bacteria</taxon>
        <taxon>Pseudomonadati</taxon>
        <taxon>Bacteroidota</taxon>
        <taxon>Cytophagia</taxon>
        <taxon>Cytophagales</taxon>
        <taxon>Fulvivirgaceae</taxon>
        <taxon>Fulvivirga</taxon>
    </lineage>
</organism>
<keyword evidence="3" id="KW-0210">Decarboxylase</keyword>
<dbReference type="InterPro" id="IPR015422">
    <property type="entry name" value="PyrdxlP-dep_Trfase_small"/>
</dbReference>
<keyword evidence="8" id="KW-0808">Transferase</keyword>
<dbReference type="GO" id="GO:0030170">
    <property type="term" value="F:pyridoxal phosphate binding"/>
    <property type="evidence" value="ECO:0007669"/>
    <property type="project" value="InterPro"/>
</dbReference>
<dbReference type="InterPro" id="IPR015424">
    <property type="entry name" value="PyrdxlP-dep_Trfase"/>
</dbReference>
<keyword evidence="5 7" id="KW-0456">Lyase</keyword>
<protein>
    <submittedName>
        <fullName evidence="8">Aminotransferase class I/II-fold pyridoxal phosphate-dependent enzyme</fullName>
    </submittedName>
</protein>
<accession>A0A937FVP8</accession>
<dbReference type="RefSeq" id="WP_202854754.1">
    <property type="nucleotide sequence ID" value="NZ_JAEUGD010000004.1"/>
</dbReference>
<dbReference type="GO" id="GO:0008483">
    <property type="term" value="F:transaminase activity"/>
    <property type="evidence" value="ECO:0007669"/>
    <property type="project" value="UniProtKB-KW"/>
</dbReference>